<organism evidence="2 4">
    <name type="scientific">Caldimonas thermodepolymerans</name>
    <dbReference type="NCBI Taxonomy" id="215580"/>
    <lineage>
        <taxon>Bacteria</taxon>
        <taxon>Pseudomonadati</taxon>
        <taxon>Pseudomonadota</taxon>
        <taxon>Betaproteobacteria</taxon>
        <taxon>Burkholderiales</taxon>
        <taxon>Sphaerotilaceae</taxon>
        <taxon>Caldimonas</taxon>
    </lineage>
</organism>
<protein>
    <submittedName>
        <fullName evidence="2">Cyclase dehydrase</fullName>
    </submittedName>
</protein>
<evidence type="ECO:0000313" key="4">
    <source>
        <dbReference type="Proteomes" id="UP000239406"/>
    </source>
</evidence>
<comment type="caution">
    <text evidence="2">The sequence shown here is derived from an EMBL/GenBank/DDBJ whole genome shotgun (WGS) entry which is preliminary data.</text>
</comment>
<name>A0A2S5T3A7_9BURK</name>
<dbReference type="RefSeq" id="WP_104357963.1">
    <property type="nucleotide sequence ID" value="NZ_CALFFA010000022.1"/>
</dbReference>
<evidence type="ECO:0000313" key="5">
    <source>
        <dbReference type="Proteomes" id="UP000294772"/>
    </source>
</evidence>
<proteinExistence type="predicted"/>
<keyword evidence="1" id="KW-1133">Transmembrane helix</keyword>
<reference evidence="2 4" key="1">
    <citation type="submission" date="2018-02" db="EMBL/GenBank/DDBJ databases">
        <title>Reclassifiation of [Polyangium] brachysporum DSM 7029 as Guopingzhaonella breviflexa gen. nov., sp. nov., a member of the family Comamonadaceae.</title>
        <authorList>
            <person name="Tang B."/>
        </authorList>
    </citation>
    <scope>NUCLEOTIDE SEQUENCE [LARGE SCALE GENOMIC DNA]</scope>
    <source>
        <strain evidence="2 4">DSM 15344</strain>
    </source>
</reference>
<evidence type="ECO:0000256" key="1">
    <source>
        <dbReference type="SAM" id="Phobius"/>
    </source>
</evidence>
<dbReference type="Proteomes" id="UP000294772">
    <property type="component" value="Unassembled WGS sequence"/>
</dbReference>
<keyword evidence="1" id="KW-0472">Membrane</keyword>
<feature type="transmembrane region" description="Helical" evidence="1">
    <location>
        <begin position="105"/>
        <end position="126"/>
    </location>
</feature>
<dbReference type="OrthoDB" id="9797595at2"/>
<dbReference type="EMBL" id="SLXF01000001">
    <property type="protein sequence ID" value="TCP09464.1"/>
    <property type="molecule type" value="Genomic_DNA"/>
</dbReference>
<dbReference type="Proteomes" id="UP000239406">
    <property type="component" value="Unassembled WGS sequence"/>
</dbReference>
<accession>A0A2S5T3A7</accession>
<sequence>MDPLPRNPFPRRPSARAVARGLGLFSLALGAAEVLMPQAIARALGMPGRAGLVRAFGWREIVAGAGLLIAGNPRFWVWKRVAGDALDLSVLAGAVHAANPHRATALAAFAAVAGVAALDLGCARALQAEERRRTMRWADYGDRSGWPREAEAMRGAAAGFETPRDMRAPQALRPYGTLH</sequence>
<keyword evidence="4" id="KW-1185">Reference proteome</keyword>
<dbReference type="EMBL" id="PSNY01000012">
    <property type="protein sequence ID" value="PPE69436.1"/>
    <property type="molecule type" value="Genomic_DNA"/>
</dbReference>
<evidence type="ECO:0000313" key="3">
    <source>
        <dbReference type="EMBL" id="TCP09464.1"/>
    </source>
</evidence>
<keyword evidence="1" id="KW-0812">Transmembrane</keyword>
<gene>
    <name evidence="2" type="ORF">C1702_12110</name>
    <name evidence="3" type="ORF">EV676_10137</name>
</gene>
<reference evidence="3 5" key="2">
    <citation type="submission" date="2019-03" db="EMBL/GenBank/DDBJ databases">
        <title>Genomic Encyclopedia of Type Strains, Phase IV (KMG-IV): sequencing the most valuable type-strain genomes for metagenomic binning, comparative biology and taxonomic classification.</title>
        <authorList>
            <person name="Goeker M."/>
        </authorList>
    </citation>
    <scope>NUCLEOTIDE SEQUENCE [LARGE SCALE GENOMIC DNA]</scope>
    <source>
        <strain evidence="3 5">DSM 15264</strain>
    </source>
</reference>
<evidence type="ECO:0000313" key="2">
    <source>
        <dbReference type="EMBL" id="PPE69436.1"/>
    </source>
</evidence>
<dbReference type="AlphaFoldDB" id="A0A2S5T3A7"/>